<evidence type="ECO:0000256" key="3">
    <source>
        <dbReference type="ARBA" id="ARBA00022741"/>
    </source>
</evidence>
<dbReference type="PANTHER" id="PTHR45797">
    <property type="entry name" value="RAD54-LIKE"/>
    <property type="match status" value="1"/>
</dbReference>
<dbReference type="OrthoDB" id="2020972at2759"/>
<dbReference type="InterPro" id="IPR044574">
    <property type="entry name" value="ARIP4-like"/>
</dbReference>
<keyword evidence="10" id="KW-1185">Reference proteome</keyword>
<keyword evidence="7" id="KW-0539">Nucleus</keyword>
<keyword evidence="4" id="KW-0347">Helicase</keyword>
<feature type="compositionally biased region" description="Polar residues" evidence="8">
    <location>
        <begin position="161"/>
        <end position="174"/>
    </location>
</feature>
<dbReference type="Proteomes" id="UP000653305">
    <property type="component" value="Unassembled WGS sequence"/>
</dbReference>
<dbReference type="GO" id="GO:0005524">
    <property type="term" value="F:ATP binding"/>
    <property type="evidence" value="ECO:0007669"/>
    <property type="project" value="UniProtKB-KW"/>
</dbReference>
<evidence type="ECO:0000313" key="9">
    <source>
        <dbReference type="EMBL" id="GFQ04948.1"/>
    </source>
</evidence>
<gene>
    <name evidence="9" type="ORF">PHJA_002638900</name>
</gene>
<evidence type="ECO:0000256" key="1">
    <source>
        <dbReference type="ARBA" id="ARBA00004123"/>
    </source>
</evidence>
<comment type="subcellular location">
    <subcellularLocation>
        <location evidence="1">Nucleus</location>
    </subcellularLocation>
</comment>
<accession>A0A830CWJ9</accession>
<sequence length="178" mass="20131">MRSVDLGLKTALIVTPVSVLHKRTEFTKWRPCELKPLHIFMHDDFPREKRVELLTKWKDNGGVLLIGYAAFRNLFLGKYVKDRDVDNEISCLLQNKERTGTNWKDISVLLAGFFGLYDSCRGVLRVVARAGDGLGWTSPARVRRANHQNWVGPKFHRAGSQGPSPTEIGSGQVRNCQL</sequence>
<evidence type="ECO:0000256" key="8">
    <source>
        <dbReference type="SAM" id="MobiDB-lite"/>
    </source>
</evidence>
<dbReference type="GO" id="GO:0003677">
    <property type="term" value="F:DNA binding"/>
    <property type="evidence" value="ECO:0007669"/>
    <property type="project" value="UniProtKB-KW"/>
</dbReference>
<evidence type="ECO:0000256" key="6">
    <source>
        <dbReference type="ARBA" id="ARBA00023125"/>
    </source>
</evidence>
<evidence type="ECO:0000313" key="10">
    <source>
        <dbReference type="Proteomes" id="UP000653305"/>
    </source>
</evidence>
<reference evidence="9" key="1">
    <citation type="submission" date="2020-07" db="EMBL/GenBank/DDBJ databases">
        <title>Ethylene signaling mediates host invasion by parasitic plants.</title>
        <authorList>
            <person name="Yoshida S."/>
        </authorList>
    </citation>
    <scope>NUCLEOTIDE SEQUENCE</scope>
    <source>
        <strain evidence="9">Okayama</strain>
    </source>
</reference>
<keyword evidence="3" id="KW-0547">Nucleotide-binding</keyword>
<dbReference type="PANTHER" id="PTHR45797:SF1">
    <property type="entry name" value="HELICASE ARIP4"/>
    <property type="match status" value="1"/>
</dbReference>
<feature type="region of interest" description="Disordered" evidence="8">
    <location>
        <begin position="154"/>
        <end position="174"/>
    </location>
</feature>
<evidence type="ECO:0000256" key="2">
    <source>
        <dbReference type="ARBA" id="ARBA00007025"/>
    </source>
</evidence>
<organism evidence="9 10">
    <name type="scientific">Phtheirospermum japonicum</name>
    <dbReference type="NCBI Taxonomy" id="374723"/>
    <lineage>
        <taxon>Eukaryota</taxon>
        <taxon>Viridiplantae</taxon>
        <taxon>Streptophyta</taxon>
        <taxon>Embryophyta</taxon>
        <taxon>Tracheophyta</taxon>
        <taxon>Spermatophyta</taxon>
        <taxon>Magnoliopsida</taxon>
        <taxon>eudicotyledons</taxon>
        <taxon>Gunneridae</taxon>
        <taxon>Pentapetalae</taxon>
        <taxon>asterids</taxon>
        <taxon>lamiids</taxon>
        <taxon>Lamiales</taxon>
        <taxon>Orobanchaceae</taxon>
        <taxon>Orobanchaceae incertae sedis</taxon>
        <taxon>Phtheirospermum</taxon>
    </lineage>
</organism>
<dbReference type="EMBL" id="BMAC01000994">
    <property type="protein sequence ID" value="GFQ04948.1"/>
    <property type="molecule type" value="Genomic_DNA"/>
</dbReference>
<evidence type="ECO:0000256" key="5">
    <source>
        <dbReference type="ARBA" id="ARBA00022840"/>
    </source>
</evidence>
<dbReference type="GO" id="GO:0016887">
    <property type="term" value="F:ATP hydrolysis activity"/>
    <property type="evidence" value="ECO:0007669"/>
    <property type="project" value="InterPro"/>
</dbReference>
<keyword evidence="6" id="KW-0238">DNA-binding</keyword>
<proteinExistence type="inferred from homology"/>
<evidence type="ECO:0000256" key="7">
    <source>
        <dbReference type="ARBA" id="ARBA00023242"/>
    </source>
</evidence>
<protein>
    <submittedName>
        <fullName evidence="9">Protein chromatin remodeling 20</fullName>
    </submittedName>
</protein>
<dbReference type="GO" id="GO:0005634">
    <property type="term" value="C:nucleus"/>
    <property type="evidence" value="ECO:0007669"/>
    <property type="project" value="UniProtKB-SubCell"/>
</dbReference>
<dbReference type="GO" id="GO:0004386">
    <property type="term" value="F:helicase activity"/>
    <property type="evidence" value="ECO:0007669"/>
    <property type="project" value="UniProtKB-KW"/>
</dbReference>
<comment type="similarity">
    <text evidence="2">Belongs to the SNF2/RAD54 helicase family.</text>
</comment>
<name>A0A830CWJ9_9LAMI</name>
<comment type="caution">
    <text evidence="9">The sequence shown here is derived from an EMBL/GenBank/DDBJ whole genome shotgun (WGS) entry which is preliminary data.</text>
</comment>
<keyword evidence="4" id="KW-0378">Hydrolase</keyword>
<dbReference type="AlphaFoldDB" id="A0A830CWJ9"/>
<evidence type="ECO:0000256" key="4">
    <source>
        <dbReference type="ARBA" id="ARBA00022806"/>
    </source>
</evidence>
<keyword evidence="5" id="KW-0067">ATP-binding</keyword>